<dbReference type="InterPro" id="IPR018499">
    <property type="entry name" value="Tetraspanin/Peripherin"/>
</dbReference>
<accession>A0A1R2B3G2</accession>
<comment type="caution">
    <text evidence="6">The sequence shown here is derived from an EMBL/GenBank/DDBJ whole genome shotgun (WGS) entry which is preliminary data.</text>
</comment>
<dbReference type="EMBL" id="MPUH01001001">
    <property type="protein sequence ID" value="OMJ71324.1"/>
    <property type="molecule type" value="Genomic_DNA"/>
</dbReference>
<dbReference type="Pfam" id="PF00335">
    <property type="entry name" value="Tetraspanin"/>
    <property type="match status" value="1"/>
</dbReference>
<gene>
    <name evidence="6" type="ORF">SteCoe_30502</name>
</gene>
<evidence type="ECO:0000256" key="2">
    <source>
        <dbReference type="ARBA" id="ARBA00022692"/>
    </source>
</evidence>
<keyword evidence="4 5" id="KW-0472">Membrane</keyword>
<keyword evidence="7" id="KW-1185">Reference proteome</keyword>
<feature type="transmembrane region" description="Helical" evidence="5">
    <location>
        <begin position="12"/>
        <end position="36"/>
    </location>
</feature>
<evidence type="ECO:0000256" key="4">
    <source>
        <dbReference type="ARBA" id="ARBA00023136"/>
    </source>
</evidence>
<dbReference type="PROSITE" id="PS51257">
    <property type="entry name" value="PROKAR_LIPOPROTEIN"/>
    <property type="match status" value="1"/>
</dbReference>
<dbReference type="AlphaFoldDB" id="A0A1R2B3G2"/>
<name>A0A1R2B3G2_9CILI</name>
<dbReference type="GO" id="GO:0016020">
    <property type="term" value="C:membrane"/>
    <property type="evidence" value="ECO:0007669"/>
    <property type="project" value="UniProtKB-SubCell"/>
</dbReference>
<evidence type="ECO:0000256" key="3">
    <source>
        <dbReference type="ARBA" id="ARBA00022989"/>
    </source>
</evidence>
<keyword evidence="3 5" id="KW-1133">Transmembrane helix</keyword>
<sequence length="314" mass="35171">MCKKINTTTLKYSTYTSCIMNFLFGCIIIWIGFLVSSSTLIQSLGYSYIGFLVITCGLVQFGLGFLGFIGMYKEKKLLVLGFICLSFLAGSLLLIGGSLVLYVREISGKILMSEDTCLEHFNKINNLSIYAGEVMCSLYCPCNIKKTLKGVSLEIAEGSAINSLECNPCENIQIYTSNKQEKIINWINTTLGYTVNATSCAITPDEYKSSFFPKEDIKYIDMIIWMEEKFSCSGMCTKQNLLLFTDLNKKIPEEACYHQVKYWAHENMQGYGAAFLIFGIFQLLSGIVGIFYQVKNKNLVSLPAGEVTKPNAYK</sequence>
<dbReference type="OrthoDB" id="6134317at2759"/>
<protein>
    <recommendedName>
        <fullName evidence="8">Tetraspanin family protein</fullName>
    </recommendedName>
</protein>
<comment type="subcellular location">
    <subcellularLocation>
        <location evidence="1">Membrane</location>
        <topology evidence="1">Multi-pass membrane protein</topology>
    </subcellularLocation>
</comment>
<dbReference type="Proteomes" id="UP000187209">
    <property type="component" value="Unassembled WGS sequence"/>
</dbReference>
<evidence type="ECO:0008006" key="8">
    <source>
        <dbReference type="Google" id="ProtNLM"/>
    </source>
</evidence>
<reference evidence="6 7" key="1">
    <citation type="submission" date="2016-11" db="EMBL/GenBank/DDBJ databases">
        <title>The macronuclear genome of Stentor coeruleus: a giant cell with tiny introns.</title>
        <authorList>
            <person name="Slabodnick M."/>
            <person name="Ruby J.G."/>
            <person name="Reiff S.B."/>
            <person name="Swart E.C."/>
            <person name="Gosai S."/>
            <person name="Prabakaran S."/>
            <person name="Witkowska E."/>
            <person name="Larue G.E."/>
            <person name="Fisher S."/>
            <person name="Freeman R.M."/>
            <person name="Gunawardena J."/>
            <person name="Chu W."/>
            <person name="Stover N.A."/>
            <person name="Gregory B.D."/>
            <person name="Nowacki M."/>
            <person name="Derisi J."/>
            <person name="Roy S.W."/>
            <person name="Marshall W.F."/>
            <person name="Sood P."/>
        </authorList>
    </citation>
    <scope>NUCLEOTIDE SEQUENCE [LARGE SCALE GENOMIC DNA]</scope>
    <source>
        <strain evidence="6">WM001</strain>
    </source>
</reference>
<evidence type="ECO:0000313" key="6">
    <source>
        <dbReference type="EMBL" id="OMJ71324.1"/>
    </source>
</evidence>
<evidence type="ECO:0000256" key="5">
    <source>
        <dbReference type="SAM" id="Phobius"/>
    </source>
</evidence>
<evidence type="ECO:0000313" key="7">
    <source>
        <dbReference type="Proteomes" id="UP000187209"/>
    </source>
</evidence>
<feature type="transmembrane region" description="Helical" evidence="5">
    <location>
        <begin position="271"/>
        <end position="292"/>
    </location>
</feature>
<keyword evidence="2 5" id="KW-0812">Transmembrane</keyword>
<feature type="transmembrane region" description="Helical" evidence="5">
    <location>
        <begin position="48"/>
        <end position="72"/>
    </location>
</feature>
<feature type="transmembrane region" description="Helical" evidence="5">
    <location>
        <begin position="78"/>
        <end position="103"/>
    </location>
</feature>
<proteinExistence type="predicted"/>
<evidence type="ECO:0000256" key="1">
    <source>
        <dbReference type="ARBA" id="ARBA00004141"/>
    </source>
</evidence>
<organism evidence="6 7">
    <name type="scientific">Stentor coeruleus</name>
    <dbReference type="NCBI Taxonomy" id="5963"/>
    <lineage>
        <taxon>Eukaryota</taxon>
        <taxon>Sar</taxon>
        <taxon>Alveolata</taxon>
        <taxon>Ciliophora</taxon>
        <taxon>Postciliodesmatophora</taxon>
        <taxon>Heterotrichea</taxon>
        <taxon>Heterotrichida</taxon>
        <taxon>Stentoridae</taxon>
        <taxon>Stentor</taxon>
    </lineage>
</organism>